<comment type="caution">
    <text evidence="2">The sequence shown here is derived from an EMBL/GenBank/DDBJ whole genome shotgun (WGS) entry which is preliminary data.</text>
</comment>
<sequence length="65" mass="7310">MFLILRWAAVLLFILIGSFLFTLTFDGLGFIGNTVKAILGVSCFYIAGLFMRRIRGSHLHKEESS</sequence>
<evidence type="ECO:0000313" key="3">
    <source>
        <dbReference type="Proteomes" id="UP000076490"/>
    </source>
</evidence>
<keyword evidence="1" id="KW-1133">Transmembrane helix</keyword>
<dbReference type="AlphaFoldDB" id="A0A161SIV0"/>
<feature type="transmembrane region" description="Helical" evidence="1">
    <location>
        <begin position="31"/>
        <end position="51"/>
    </location>
</feature>
<organism evidence="2 3">
    <name type="scientific">Bhargavaea cecembensis</name>
    <dbReference type="NCBI Taxonomy" id="394098"/>
    <lineage>
        <taxon>Bacteria</taxon>
        <taxon>Bacillati</taxon>
        <taxon>Bacillota</taxon>
        <taxon>Bacilli</taxon>
        <taxon>Bacillales</taxon>
        <taxon>Caryophanaceae</taxon>
        <taxon>Bhargavaea</taxon>
    </lineage>
</organism>
<dbReference type="Proteomes" id="UP000076490">
    <property type="component" value="Unassembled WGS sequence"/>
</dbReference>
<name>A0A161SIV0_9BACL</name>
<proteinExistence type="predicted"/>
<evidence type="ECO:0000313" key="2">
    <source>
        <dbReference type="EMBL" id="KZE37093.1"/>
    </source>
</evidence>
<protein>
    <submittedName>
        <fullName evidence="2">Uncharacterized protein</fullName>
    </submittedName>
</protein>
<keyword evidence="1" id="KW-0472">Membrane</keyword>
<reference evidence="2 3" key="1">
    <citation type="submission" date="2016-01" db="EMBL/GenBank/DDBJ databases">
        <title>Whole genome sequencing of Bhargavaea cecembensis T14.</title>
        <authorList>
            <person name="Hong K.W."/>
        </authorList>
    </citation>
    <scope>NUCLEOTIDE SEQUENCE [LARGE SCALE GENOMIC DNA]</scope>
    <source>
        <strain evidence="2 3">T14</strain>
    </source>
</reference>
<dbReference type="EMBL" id="LQNT01000011">
    <property type="protein sequence ID" value="KZE37093.1"/>
    <property type="molecule type" value="Genomic_DNA"/>
</dbReference>
<feature type="transmembrane region" description="Helical" evidence="1">
    <location>
        <begin position="7"/>
        <end position="25"/>
    </location>
</feature>
<keyword evidence="1" id="KW-0812">Transmembrane</keyword>
<evidence type="ECO:0000256" key="1">
    <source>
        <dbReference type="SAM" id="Phobius"/>
    </source>
</evidence>
<accession>A0A161SIV0</accession>
<gene>
    <name evidence="2" type="ORF">AV656_10940</name>
</gene>